<feature type="domain" description="Glycosyltransferase 2-like" evidence="3">
    <location>
        <begin position="365"/>
        <end position="473"/>
    </location>
</feature>
<dbReference type="InterPro" id="IPR028098">
    <property type="entry name" value="Glyco_trans_4-like_N"/>
</dbReference>
<dbReference type="Pfam" id="PF00535">
    <property type="entry name" value="Glycos_transf_2"/>
    <property type="match status" value="1"/>
</dbReference>
<dbReference type="EC" id="2.4.1.11" evidence="5"/>
<dbReference type="Pfam" id="PF13439">
    <property type="entry name" value="Glyco_transf_4"/>
    <property type="match status" value="1"/>
</dbReference>
<organism evidence="5 6">
    <name type="scientific">Serratia fonticola</name>
    <dbReference type="NCBI Taxonomy" id="47917"/>
    <lineage>
        <taxon>Bacteria</taxon>
        <taxon>Pseudomonadati</taxon>
        <taxon>Pseudomonadota</taxon>
        <taxon>Gammaproteobacteria</taxon>
        <taxon>Enterobacterales</taxon>
        <taxon>Yersiniaceae</taxon>
        <taxon>Serratia</taxon>
    </lineage>
</organism>
<dbReference type="PANTHER" id="PTHR46401:SF2">
    <property type="entry name" value="GLYCOSYLTRANSFERASE WBBK-RELATED"/>
    <property type="match status" value="1"/>
</dbReference>
<protein>
    <submittedName>
        <fullName evidence="5">Glycogen synthase</fullName>
        <ecNumber evidence="5">2.4.1.11</ecNumber>
    </submittedName>
</protein>
<keyword evidence="1 5" id="KW-0808">Transferase</keyword>
<dbReference type="Pfam" id="PF00534">
    <property type="entry name" value="Glycos_transf_1"/>
    <property type="match status" value="2"/>
</dbReference>
<dbReference type="PANTHER" id="PTHR46401">
    <property type="entry name" value="GLYCOSYLTRANSFERASE WBBK-RELATED"/>
    <property type="match status" value="1"/>
</dbReference>
<dbReference type="AlphaFoldDB" id="A0A448SIT2"/>
<dbReference type="InterPro" id="IPR001296">
    <property type="entry name" value="Glyco_trans_1"/>
</dbReference>
<dbReference type="CDD" id="cd03801">
    <property type="entry name" value="GT4_PimA-like"/>
    <property type="match status" value="2"/>
</dbReference>
<dbReference type="GO" id="GO:0004373">
    <property type="term" value="F:alpha-1,4-glucan glucosyltransferase (UDP-glucose donor) activity"/>
    <property type="evidence" value="ECO:0007669"/>
    <property type="project" value="UniProtKB-EC"/>
</dbReference>
<evidence type="ECO:0000259" key="2">
    <source>
        <dbReference type="Pfam" id="PF00534"/>
    </source>
</evidence>
<evidence type="ECO:0000259" key="4">
    <source>
        <dbReference type="Pfam" id="PF13439"/>
    </source>
</evidence>
<dbReference type="Proteomes" id="UP000270487">
    <property type="component" value="Chromosome"/>
</dbReference>
<feature type="domain" description="Glycosyltransferase subfamily 4-like N-terminal" evidence="4">
    <location>
        <begin position="701"/>
        <end position="877"/>
    </location>
</feature>
<dbReference type="SUPFAM" id="SSF53448">
    <property type="entry name" value="Nucleotide-diphospho-sugar transferases"/>
    <property type="match status" value="1"/>
</dbReference>
<dbReference type="InterPro" id="IPR001173">
    <property type="entry name" value="Glyco_trans_2-like"/>
</dbReference>
<dbReference type="EMBL" id="LR134492">
    <property type="protein sequence ID" value="VEI67551.1"/>
    <property type="molecule type" value="Genomic_DNA"/>
</dbReference>
<accession>A0A448SIT2</accession>
<feature type="domain" description="Glycosyl transferase family 1" evidence="2">
    <location>
        <begin position="900"/>
        <end position="1064"/>
    </location>
</feature>
<evidence type="ECO:0000256" key="1">
    <source>
        <dbReference type="ARBA" id="ARBA00022679"/>
    </source>
</evidence>
<keyword evidence="5" id="KW-0328">Glycosyltransferase</keyword>
<dbReference type="SUPFAM" id="SSF53756">
    <property type="entry name" value="UDP-Glycosyltransferase/glycogen phosphorylase"/>
    <property type="match status" value="2"/>
</dbReference>
<proteinExistence type="predicted"/>
<name>A0A448SIT2_SERFO</name>
<gene>
    <name evidence="5" type="ORF">NCTC13193_01997</name>
</gene>
<dbReference type="Gene3D" id="3.40.50.2000">
    <property type="entry name" value="Glycogen Phosphorylase B"/>
    <property type="match status" value="4"/>
</dbReference>
<evidence type="ECO:0000313" key="6">
    <source>
        <dbReference type="Proteomes" id="UP000270487"/>
    </source>
</evidence>
<evidence type="ECO:0000259" key="3">
    <source>
        <dbReference type="Pfam" id="PF00535"/>
    </source>
</evidence>
<dbReference type="InterPro" id="IPR029044">
    <property type="entry name" value="Nucleotide-diphossugar_trans"/>
</dbReference>
<dbReference type="Gene3D" id="3.90.550.10">
    <property type="entry name" value="Spore Coat Polysaccharide Biosynthesis Protein SpsA, Chain A"/>
    <property type="match status" value="1"/>
</dbReference>
<dbReference type="GO" id="GO:0009103">
    <property type="term" value="P:lipopolysaccharide biosynthetic process"/>
    <property type="evidence" value="ECO:0007669"/>
    <property type="project" value="TreeGrafter"/>
</dbReference>
<reference evidence="5 6" key="1">
    <citation type="submission" date="2018-12" db="EMBL/GenBank/DDBJ databases">
        <authorList>
            <consortium name="Pathogen Informatics"/>
        </authorList>
    </citation>
    <scope>NUCLEOTIDE SEQUENCE [LARGE SCALE GENOMIC DNA]</scope>
    <source>
        <strain evidence="5 6">NCTC13193</strain>
    </source>
</reference>
<sequence>MFKHFNGKVIQVIESLDVYDACSNHVINIDTALQNVFGIESQIYVTHFHPAREKFANHISALDANEEDIIIFHFSGLSEFCADAVIKQNCLKVILYHNITPHYFFDKNSHLYSYCKRGREQLKEIIHHFDFATGVSDYNLKEITELGYNPDKTFKLPIIIDDIDEGNFLEVADSKKDNNILFVGRICENKRQDRLVEAYAKLRKAFPDIGDLILVGGYDSSSTFYKRIVTLIGDLDLKANVHITGKVSQSVLEDHYHNSLCFMCFSEHEGFGVPLLEAALHNIPVLALDAAAVPETLGNSAGIFKDEAELFDKFEKICSDDKFRKALLEHQKRVLHASDYNAWIKIATNFFDKIIGGPDRFKSVSFVICTFNRADYLERCLDYLTRSYNKNFEVIVVNGPSTDDTSSVVERWRDKIIYADNPVRNLSISRNIGSNLASGDIVAFIDDDAMPFYDWCDCILAYYNSSHNFVAGAGGPTYYAGSLQFQAVDILVDSFGSGVSNPEKELYSNPDYHRTLLGTNSSFRRDYLLSVGSFDEEYDYFLDETDVCFRLIKNGYKVQHCANAYLRHEFAQSDNRVSKYKYNWFSIVKNTVYFALRFNEGDKDFIIAQTRKIVERERIAYLESGLRSGEISSADFSSLVKSVWDGFDAGIAAANHPRKLIELAPNNNGWLPFETVSANKSFNKLHIVLVTKEFPPFTKSGGIGTLYYHLASELLLQGHDVTVITQGSEDRIERGNFRLISLAPPECNETYTDSAIANINLSWSLKVAIALDALHEELPISVVDTCLWDAECYAFLQVKNELNIPLVVRLVTPLIVADETNGWNMPAIDRNLLVGFERAMVQSADAVVPISQSIQNTFTKRYGIEADERFNIINAGIAYWPSYDVSRGYNDISHFPELVNAKQQGKMIYLFLGRLEKRKGIDVFIKAISQFNHRYPEKTNDVMFVLAGNDGVGVNALLDEHLNGQQDNILLLGEVSDWDREKLYAFCDVVVFPSRYESFGLVPLEAFVHGKPVIGSSEGAIPEVVLDEQCGLIFDDGSEVELAEKMARLCKNNALYEMLSLGAKARVKYLSSNRSALQSEELYNRLILGIKSL</sequence>
<feature type="domain" description="Glycosyl transferase family 1" evidence="2">
    <location>
        <begin position="174"/>
        <end position="329"/>
    </location>
</feature>
<evidence type="ECO:0000313" key="5">
    <source>
        <dbReference type="EMBL" id="VEI67551.1"/>
    </source>
</evidence>